<feature type="transmembrane region" description="Helical" evidence="7">
    <location>
        <begin position="115"/>
        <end position="134"/>
    </location>
</feature>
<dbReference type="GO" id="GO:0005886">
    <property type="term" value="C:plasma membrane"/>
    <property type="evidence" value="ECO:0007669"/>
    <property type="project" value="UniProtKB-SubCell"/>
</dbReference>
<dbReference type="AlphaFoldDB" id="A0A3N0EGJ6"/>
<comment type="subcellular location">
    <subcellularLocation>
        <location evidence="1">Cell membrane</location>
        <topology evidence="1">Multi-pass membrane protein</topology>
    </subcellularLocation>
</comment>
<keyword evidence="4 7" id="KW-0812">Transmembrane</keyword>
<accession>A0A3N0EGJ6</accession>
<evidence type="ECO:0000256" key="7">
    <source>
        <dbReference type="SAM" id="Phobius"/>
    </source>
</evidence>
<dbReference type="OrthoDB" id="9811198at2"/>
<keyword evidence="3" id="KW-1003">Cell membrane</keyword>
<dbReference type="PANTHER" id="PTHR33778">
    <property type="entry name" value="PROTEIN MGTC"/>
    <property type="match status" value="1"/>
</dbReference>
<protein>
    <submittedName>
        <fullName evidence="9">MgtC/SapB family protein</fullName>
    </submittedName>
</protein>
<comment type="caution">
    <text evidence="9">The sequence shown here is derived from an EMBL/GenBank/DDBJ whole genome shotgun (WGS) entry which is preliminary data.</text>
</comment>
<dbReference type="EMBL" id="RJMB01000002">
    <property type="protein sequence ID" value="RNL87003.1"/>
    <property type="molecule type" value="Genomic_DNA"/>
</dbReference>
<evidence type="ECO:0000256" key="6">
    <source>
        <dbReference type="ARBA" id="ARBA00023136"/>
    </source>
</evidence>
<feature type="domain" description="MgtC/SapB/SrpB/YhiD N-terminal" evidence="8">
    <location>
        <begin position="25"/>
        <end position="152"/>
    </location>
</feature>
<evidence type="ECO:0000256" key="2">
    <source>
        <dbReference type="ARBA" id="ARBA00009298"/>
    </source>
</evidence>
<feature type="transmembrane region" description="Helical" evidence="7">
    <location>
        <begin position="46"/>
        <end position="65"/>
    </location>
</feature>
<evidence type="ECO:0000256" key="3">
    <source>
        <dbReference type="ARBA" id="ARBA00022475"/>
    </source>
</evidence>
<organism evidence="9 10">
    <name type="scientific">Halostreptopolyspora alba</name>
    <dbReference type="NCBI Taxonomy" id="2487137"/>
    <lineage>
        <taxon>Bacteria</taxon>
        <taxon>Bacillati</taxon>
        <taxon>Actinomycetota</taxon>
        <taxon>Actinomycetes</taxon>
        <taxon>Streptosporangiales</taxon>
        <taxon>Nocardiopsidaceae</taxon>
        <taxon>Halostreptopolyspora</taxon>
    </lineage>
</organism>
<proteinExistence type="inferred from homology"/>
<feature type="transmembrane region" description="Helical" evidence="7">
    <location>
        <begin position="20"/>
        <end position="37"/>
    </location>
</feature>
<gene>
    <name evidence="9" type="ORF">EFW17_02390</name>
</gene>
<dbReference type="InterPro" id="IPR003416">
    <property type="entry name" value="MgtC/SapB/SrpB/YhiD_fam"/>
</dbReference>
<dbReference type="PRINTS" id="PR01837">
    <property type="entry name" value="MGTCSAPBPROT"/>
</dbReference>
<keyword evidence="6 7" id="KW-0472">Membrane</keyword>
<comment type="similarity">
    <text evidence="2">Belongs to the MgtC/SapB family.</text>
</comment>
<name>A0A3N0EGJ6_9ACTN</name>
<dbReference type="PANTHER" id="PTHR33778:SF1">
    <property type="entry name" value="MAGNESIUM TRANSPORTER YHID-RELATED"/>
    <property type="match status" value="1"/>
</dbReference>
<evidence type="ECO:0000256" key="5">
    <source>
        <dbReference type="ARBA" id="ARBA00022989"/>
    </source>
</evidence>
<evidence type="ECO:0000259" key="8">
    <source>
        <dbReference type="Pfam" id="PF02308"/>
    </source>
</evidence>
<sequence length="251" mass="26451">MRIPLATNLMPLDLTVQGLPQLLALLTALVLCTLIGFERELRQKSAGLRTHTLVGLGSALFVVVSKYGFHDVIAEPEISLDPSRLAAQIVSGIGFIGAGLIFVRRDIVRGLTTAATIWLAAAVGTAAGAGLWLLASAVTAAHFLVALGYPPVLRWLTRSRPTTTTLLVSYEDTRGVLRGVLTVATQQGFTVQRVRTIRRHDTGTGASAGPTVVDLALQVHGDGSLNDLTVAVSETAGVISVQPGEPEDTEE</sequence>
<evidence type="ECO:0000256" key="4">
    <source>
        <dbReference type="ARBA" id="ARBA00022692"/>
    </source>
</evidence>
<evidence type="ECO:0000313" key="10">
    <source>
        <dbReference type="Proteomes" id="UP000269198"/>
    </source>
</evidence>
<reference evidence="9 10" key="1">
    <citation type="submission" date="2018-11" db="EMBL/GenBank/DDBJ databases">
        <title>The genome draft of YIM 96095.</title>
        <authorList>
            <person name="Tang S.-K."/>
            <person name="Chunyu W.-X."/>
            <person name="Feng Y.-Z."/>
        </authorList>
    </citation>
    <scope>NUCLEOTIDE SEQUENCE [LARGE SCALE GENOMIC DNA]</scope>
    <source>
        <strain evidence="9 10">YIM 96095</strain>
    </source>
</reference>
<feature type="transmembrane region" description="Helical" evidence="7">
    <location>
        <begin position="85"/>
        <end position="103"/>
    </location>
</feature>
<evidence type="ECO:0000313" key="9">
    <source>
        <dbReference type="EMBL" id="RNL87003.1"/>
    </source>
</evidence>
<dbReference type="RefSeq" id="WP_123199831.1">
    <property type="nucleotide sequence ID" value="NZ_RJMB01000002.1"/>
</dbReference>
<dbReference type="InterPro" id="IPR049177">
    <property type="entry name" value="MgtC_SapB_SrpB_YhiD_N"/>
</dbReference>
<dbReference type="Proteomes" id="UP000269198">
    <property type="component" value="Unassembled WGS sequence"/>
</dbReference>
<evidence type="ECO:0000256" key="1">
    <source>
        <dbReference type="ARBA" id="ARBA00004651"/>
    </source>
</evidence>
<keyword evidence="5 7" id="KW-1133">Transmembrane helix</keyword>
<keyword evidence="10" id="KW-1185">Reference proteome</keyword>
<dbReference type="Pfam" id="PF02308">
    <property type="entry name" value="MgtC"/>
    <property type="match status" value="1"/>
</dbReference>